<evidence type="ECO:0000256" key="1">
    <source>
        <dbReference type="SAM" id="MobiDB-lite"/>
    </source>
</evidence>
<dbReference type="AlphaFoldDB" id="A0A1H0UU09"/>
<dbReference type="PROSITE" id="PS51257">
    <property type="entry name" value="PROKAR_LIPOPROTEIN"/>
    <property type="match status" value="1"/>
</dbReference>
<dbReference type="RefSeq" id="WP_091250817.1">
    <property type="nucleotide sequence ID" value="NZ_FNIR01000023.1"/>
</dbReference>
<gene>
    <name evidence="3" type="ORF">SAMN05660199_04641</name>
</gene>
<dbReference type="EMBL" id="FNIR01000023">
    <property type="protein sequence ID" value="SDP69707.1"/>
    <property type="molecule type" value="Genomic_DNA"/>
</dbReference>
<keyword evidence="2" id="KW-0732">Signal</keyword>
<dbReference type="PROSITE" id="PS51318">
    <property type="entry name" value="TAT"/>
    <property type="match status" value="1"/>
</dbReference>
<feature type="signal peptide" evidence="2">
    <location>
        <begin position="1"/>
        <end position="21"/>
    </location>
</feature>
<feature type="compositionally biased region" description="Low complexity" evidence="1">
    <location>
        <begin position="27"/>
        <end position="44"/>
    </location>
</feature>
<feature type="chain" id="PRO_5011747691" description="Glycosyl hydrolases family 43" evidence="2">
    <location>
        <begin position="22"/>
        <end position="385"/>
    </location>
</feature>
<dbReference type="Proteomes" id="UP000199088">
    <property type="component" value="Unassembled WGS sequence"/>
</dbReference>
<name>A0A1H0UU09_9ACTN</name>
<dbReference type="SUPFAM" id="SSF75005">
    <property type="entry name" value="Arabinanase/levansucrase/invertase"/>
    <property type="match status" value="1"/>
</dbReference>
<protein>
    <recommendedName>
        <fullName evidence="5">Glycosyl hydrolases family 43</fullName>
    </recommendedName>
</protein>
<accession>A0A1H0UU09</accession>
<sequence>MLTRRALLSSVAAAGLGSVLAACTRGSSPAPSASGSATRPSGPGLQAGRSREQLLAADSFSMVNFPDGHVTYQPVDGGYRVWLSSGVDGSGGSTVALDSPDLVEFTPAQLADGKAVIGLAPVGGQVAFDSDYCAPGSVFPSADGSRLWLVYHSENHTFAGVTNVGSPFYATIGLASSTDGGLTWDRQGAVITGQVPRDDGPAPRDVVGAGSPSAVVVDDLVYVVYLDWNLAGPDQLHLARAPLASVDDPTAWVKWHEGSFSTPGSGGDSTAVVTRPGDGDETVFAGGASLSWNTELQRYLLVFQSADGFWWTHSADLTGWAESQRFLPNDAPALDGARFVAYGSLLTPGEDTDQVTGRESYLYLATTGEDEDSHSLWRIPVTVTA</sequence>
<feature type="region of interest" description="Disordered" evidence="1">
    <location>
        <begin position="27"/>
        <end position="48"/>
    </location>
</feature>
<keyword evidence="4" id="KW-1185">Reference proteome</keyword>
<evidence type="ECO:0000256" key="2">
    <source>
        <dbReference type="SAM" id="SignalP"/>
    </source>
</evidence>
<proteinExistence type="predicted"/>
<evidence type="ECO:0000313" key="4">
    <source>
        <dbReference type="Proteomes" id="UP000199088"/>
    </source>
</evidence>
<reference evidence="4" key="1">
    <citation type="submission" date="2016-10" db="EMBL/GenBank/DDBJ databases">
        <authorList>
            <person name="Varghese N."/>
            <person name="Submissions S."/>
        </authorList>
    </citation>
    <scope>NUCLEOTIDE SEQUENCE [LARGE SCALE GENOMIC DNA]</scope>
    <source>
        <strain evidence="4">DSM 45843</strain>
    </source>
</reference>
<organism evidence="3 4">
    <name type="scientific">Klenkia soli</name>
    <dbReference type="NCBI Taxonomy" id="1052260"/>
    <lineage>
        <taxon>Bacteria</taxon>
        <taxon>Bacillati</taxon>
        <taxon>Actinomycetota</taxon>
        <taxon>Actinomycetes</taxon>
        <taxon>Geodermatophilales</taxon>
        <taxon>Geodermatophilaceae</taxon>
        <taxon>Klenkia</taxon>
    </lineage>
</organism>
<dbReference type="InterPro" id="IPR023296">
    <property type="entry name" value="Glyco_hydro_beta-prop_sf"/>
</dbReference>
<dbReference type="InterPro" id="IPR006311">
    <property type="entry name" value="TAT_signal"/>
</dbReference>
<dbReference type="Gene3D" id="2.115.10.20">
    <property type="entry name" value="Glycosyl hydrolase domain, family 43"/>
    <property type="match status" value="1"/>
</dbReference>
<evidence type="ECO:0008006" key="5">
    <source>
        <dbReference type="Google" id="ProtNLM"/>
    </source>
</evidence>
<dbReference type="OrthoDB" id="9135253at2"/>
<evidence type="ECO:0000313" key="3">
    <source>
        <dbReference type="EMBL" id="SDP69707.1"/>
    </source>
</evidence>